<evidence type="ECO:0000313" key="2">
    <source>
        <dbReference type="EMBL" id="KAF2608831.1"/>
    </source>
</evidence>
<feature type="compositionally biased region" description="Basic and acidic residues" evidence="1">
    <location>
        <begin position="120"/>
        <end position="144"/>
    </location>
</feature>
<dbReference type="AlphaFoldDB" id="A0A8S9LSJ7"/>
<proteinExistence type="predicted"/>
<feature type="compositionally biased region" description="Basic and acidic residues" evidence="1">
    <location>
        <begin position="158"/>
        <end position="170"/>
    </location>
</feature>
<reference evidence="2" key="1">
    <citation type="submission" date="2019-12" db="EMBL/GenBank/DDBJ databases">
        <title>Genome sequencing and annotation of Brassica cretica.</title>
        <authorList>
            <person name="Studholme D.J."/>
            <person name="Sarris P.F."/>
        </authorList>
    </citation>
    <scope>NUCLEOTIDE SEQUENCE</scope>
    <source>
        <strain evidence="2">PFS-001/15</strain>
        <tissue evidence="2">Leaf</tissue>
    </source>
</reference>
<comment type="caution">
    <text evidence="2">The sequence shown here is derived from an EMBL/GenBank/DDBJ whole genome shotgun (WGS) entry which is preliminary data.</text>
</comment>
<evidence type="ECO:0000256" key="1">
    <source>
        <dbReference type="SAM" id="MobiDB-lite"/>
    </source>
</evidence>
<protein>
    <submittedName>
        <fullName evidence="2">Uncharacterized protein</fullName>
    </submittedName>
</protein>
<sequence>MSITRDKNSKERIITRSAQTRAEPWVIRGLATRDMRKTLSASSTSPEDTPRLTARVSGISDKVAIDALRKALWYRSKFRKWISLEKPRTIQDALHKATDYIMIEEETKIKSQKHKSARLSSKDVDPKTRKKNPRNDKYVHHEGEELQGAHNYAIGSDTRAEPRAGREAISRRTLGSDQRERSHPRDRSPPEAG</sequence>
<gene>
    <name evidence="2" type="ORF">F2Q68_00043483</name>
</gene>
<name>A0A8S9LSJ7_BRACR</name>
<dbReference type="Proteomes" id="UP000712281">
    <property type="component" value="Unassembled WGS sequence"/>
</dbReference>
<accession>A0A8S9LSJ7</accession>
<evidence type="ECO:0000313" key="3">
    <source>
        <dbReference type="Proteomes" id="UP000712281"/>
    </source>
</evidence>
<feature type="region of interest" description="Disordered" evidence="1">
    <location>
        <begin position="109"/>
        <end position="193"/>
    </location>
</feature>
<organism evidence="2 3">
    <name type="scientific">Brassica cretica</name>
    <name type="common">Mustard</name>
    <dbReference type="NCBI Taxonomy" id="69181"/>
    <lineage>
        <taxon>Eukaryota</taxon>
        <taxon>Viridiplantae</taxon>
        <taxon>Streptophyta</taxon>
        <taxon>Embryophyta</taxon>
        <taxon>Tracheophyta</taxon>
        <taxon>Spermatophyta</taxon>
        <taxon>Magnoliopsida</taxon>
        <taxon>eudicotyledons</taxon>
        <taxon>Gunneridae</taxon>
        <taxon>Pentapetalae</taxon>
        <taxon>rosids</taxon>
        <taxon>malvids</taxon>
        <taxon>Brassicales</taxon>
        <taxon>Brassicaceae</taxon>
        <taxon>Brassiceae</taxon>
        <taxon>Brassica</taxon>
    </lineage>
</organism>
<dbReference type="EMBL" id="QGKW02000276">
    <property type="protein sequence ID" value="KAF2608831.1"/>
    <property type="molecule type" value="Genomic_DNA"/>
</dbReference>
<feature type="compositionally biased region" description="Basic and acidic residues" evidence="1">
    <location>
        <begin position="177"/>
        <end position="193"/>
    </location>
</feature>